<evidence type="ECO:0000259" key="8">
    <source>
        <dbReference type="Pfam" id="PF21237"/>
    </source>
</evidence>
<accession>A0A8K0KD86</accession>
<dbReference type="EC" id="5.4.99.25" evidence="2"/>
<sequence length="465" mass="52833">MALYSKFKDIFDQKDDADDHEVKKSKSNPCIGCLNLLLDSNDYEKICCEVEENGYDASSFTCALSLPVSLQIREKSMLLYLSHNFCKGQTNNYGFTQFVSLKDAWKWTYAPNIAERLNKKFDSGIDQDFFVEINVNYCDDEKECSCLLKMHPDIFVPRSKHPRKYGGEIYTRKAVDSVFQNTTYEQFQPFYPCPPEIPTNSAQYSQTTCYHNSIYVAGRYNKFSRVLSQTPWVIDGERRVESSVQELICTCLIRESKAQDAKFSASGREDVDVRTLGKGRPFAVELVNPHRVHLTPLELKALQDEINENSEGKIAVRDLQIVSKDELSELKDGEEGKGKRYAALCVALTHPAPGALESLPEKAKDLVLHQKTPIRVLHRRPLAERLRTIFDASAEALPSNSNGDERLYFKLKVRTQAGTYVKEFVHGDFGRTQPNLGSLLGVEVDILALDVEEVELDWPKEVHYG</sequence>
<dbReference type="InterPro" id="IPR039894">
    <property type="entry name" value="Pus10-like"/>
</dbReference>
<dbReference type="NCBIfam" id="TIGR01213">
    <property type="entry name" value="pseudo_Pus10arc"/>
    <property type="match status" value="1"/>
</dbReference>
<dbReference type="Gene3D" id="3.30.70.3190">
    <property type="match status" value="1"/>
</dbReference>
<feature type="domain" description="Pus10-like C-terminal" evidence="9">
    <location>
        <begin position="215"/>
        <end position="455"/>
    </location>
</feature>
<dbReference type="Pfam" id="PF21237">
    <property type="entry name" value="Pus10_N_euk"/>
    <property type="match status" value="1"/>
</dbReference>
<dbReference type="InterPro" id="IPR048741">
    <property type="entry name" value="Pus10-like_C"/>
</dbReference>
<dbReference type="Pfam" id="PF21238">
    <property type="entry name" value="Pus10_C"/>
    <property type="match status" value="1"/>
</dbReference>
<dbReference type="FunFam" id="3.30.70.3190:FF:000001">
    <property type="entry name" value="tRNA pseudouridine synthase Pus10"/>
    <property type="match status" value="1"/>
</dbReference>
<evidence type="ECO:0000256" key="1">
    <source>
        <dbReference type="ARBA" id="ARBA00009652"/>
    </source>
</evidence>
<feature type="domain" description="Pus10 N-terminal eukaryotes" evidence="8">
    <location>
        <begin position="30"/>
        <end position="209"/>
    </location>
</feature>
<name>A0A8K0KD86_LADFU</name>
<dbReference type="InterPro" id="IPR048742">
    <property type="entry name" value="Pus10_N_euk"/>
</dbReference>
<gene>
    <name evidence="10" type="ORF">J437_LFUL008876</name>
</gene>
<dbReference type="OrthoDB" id="271937at2759"/>
<dbReference type="SUPFAM" id="SSF55120">
    <property type="entry name" value="Pseudouridine synthase"/>
    <property type="match status" value="1"/>
</dbReference>
<dbReference type="InterPro" id="IPR020103">
    <property type="entry name" value="PsdUridine_synth_cat_dom_sf"/>
</dbReference>
<dbReference type="GO" id="GO:0003723">
    <property type="term" value="F:RNA binding"/>
    <property type="evidence" value="ECO:0007669"/>
    <property type="project" value="InterPro"/>
</dbReference>
<evidence type="ECO:0000256" key="5">
    <source>
        <dbReference type="ARBA" id="ARBA00075270"/>
    </source>
</evidence>
<comment type="similarity">
    <text evidence="1">Belongs to the pseudouridine synthase Pus10 family.</text>
</comment>
<dbReference type="AlphaFoldDB" id="A0A8K0KD86"/>
<keyword evidence="4" id="KW-0413">Isomerase</keyword>
<evidence type="ECO:0000256" key="7">
    <source>
        <dbReference type="ARBA" id="ARBA00083669"/>
    </source>
</evidence>
<evidence type="ECO:0000256" key="6">
    <source>
        <dbReference type="ARBA" id="ARBA00079393"/>
    </source>
</evidence>
<protein>
    <recommendedName>
        <fullName evidence="2">tRNA pseudouridine(55) synthase</fullName>
        <ecNumber evidence="2">5.4.99.25</ecNumber>
    </recommendedName>
    <alternativeName>
        <fullName evidence="7">tRNA pseudouridine 55 synthase</fullName>
    </alternativeName>
    <alternativeName>
        <fullName evidence="5">tRNA pseudouridylate synthase</fullName>
    </alternativeName>
    <alternativeName>
        <fullName evidence="6">tRNA-uridine isomerase</fullName>
    </alternativeName>
</protein>
<keyword evidence="11" id="KW-1185">Reference proteome</keyword>
<dbReference type="FunFam" id="3.30.70.2510:FF:000001">
    <property type="entry name" value="tRNA pseudouridine synthase Pus10"/>
    <property type="match status" value="1"/>
</dbReference>
<evidence type="ECO:0000256" key="4">
    <source>
        <dbReference type="ARBA" id="ARBA00023235"/>
    </source>
</evidence>
<evidence type="ECO:0000313" key="10">
    <source>
        <dbReference type="EMBL" id="KAG8231956.1"/>
    </source>
</evidence>
<evidence type="ECO:0000256" key="2">
    <source>
        <dbReference type="ARBA" id="ARBA00012787"/>
    </source>
</evidence>
<dbReference type="PANTHER" id="PTHR21568">
    <property type="entry name" value="TRNA PSEUDOURIDINE SYNTHASE PUS10"/>
    <property type="match status" value="1"/>
</dbReference>
<organism evidence="10 11">
    <name type="scientific">Ladona fulva</name>
    <name type="common">Scarce chaser dragonfly</name>
    <name type="synonym">Libellula fulva</name>
    <dbReference type="NCBI Taxonomy" id="123851"/>
    <lineage>
        <taxon>Eukaryota</taxon>
        <taxon>Metazoa</taxon>
        <taxon>Ecdysozoa</taxon>
        <taxon>Arthropoda</taxon>
        <taxon>Hexapoda</taxon>
        <taxon>Insecta</taxon>
        <taxon>Pterygota</taxon>
        <taxon>Palaeoptera</taxon>
        <taxon>Odonata</taxon>
        <taxon>Epiprocta</taxon>
        <taxon>Anisoptera</taxon>
        <taxon>Libelluloidea</taxon>
        <taxon>Libellulidae</taxon>
        <taxon>Ladona</taxon>
    </lineage>
</organism>
<evidence type="ECO:0000256" key="3">
    <source>
        <dbReference type="ARBA" id="ARBA00022694"/>
    </source>
</evidence>
<reference evidence="10" key="2">
    <citation type="submission" date="2017-10" db="EMBL/GenBank/DDBJ databases">
        <title>Ladona fulva Genome sequencing and assembly.</title>
        <authorList>
            <person name="Murali S."/>
            <person name="Richards S."/>
            <person name="Bandaranaike D."/>
            <person name="Bellair M."/>
            <person name="Blankenburg K."/>
            <person name="Chao H."/>
            <person name="Dinh H."/>
            <person name="Doddapaneni H."/>
            <person name="Dugan-Rocha S."/>
            <person name="Elkadiri S."/>
            <person name="Gnanaolivu R."/>
            <person name="Hernandez B."/>
            <person name="Skinner E."/>
            <person name="Javaid M."/>
            <person name="Lee S."/>
            <person name="Li M."/>
            <person name="Ming W."/>
            <person name="Munidasa M."/>
            <person name="Muniz J."/>
            <person name="Nguyen L."/>
            <person name="Hughes D."/>
            <person name="Osuji N."/>
            <person name="Pu L.-L."/>
            <person name="Puazo M."/>
            <person name="Qu C."/>
            <person name="Quiroz J."/>
            <person name="Raj R."/>
            <person name="Weissenberger G."/>
            <person name="Xin Y."/>
            <person name="Zou X."/>
            <person name="Han Y."/>
            <person name="Worley K."/>
            <person name="Muzny D."/>
            <person name="Gibbs R."/>
        </authorList>
    </citation>
    <scope>NUCLEOTIDE SEQUENCE</scope>
    <source>
        <strain evidence="10">Sampled in the wild</strain>
    </source>
</reference>
<reference evidence="10" key="1">
    <citation type="submission" date="2013-04" db="EMBL/GenBank/DDBJ databases">
        <authorList>
            <person name="Qu J."/>
            <person name="Murali S.C."/>
            <person name="Bandaranaike D."/>
            <person name="Bellair M."/>
            <person name="Blankenburg K."/>
            <person name="Chao H."/>
            <person name="Dinh H."/>
            <person name="Doddapaneni H."/>
            <person name="Downs B."/>
            <person name="Dugan-Rocha S."/>
            <person name="Elkadiri S."/>
            <person name="Gnanaolivu R.D."/>
            <person name="Hernandez B."/>
            <person name="Javaid M."/>
            <person name="Jayaseelan J.C."/>
            <person name="Lee S."/>
            <person name="Li M."/>
            <person name="Ming W."/>
            <person name="Munidasa M."/>
            <person name="Muniz J."/>
            <person name="Nguyen L."/>
            <person name="Ongeri F."/>
            <person name="Osuji N."/>
            <person name="Pu L.-L."/>
            <person name="Puazo M."/>
            <person name="Qu C."/>
            <person name="Quiroz J."/>
            <person name="Raj R."/>
            <person name="Weissenberger G."/>
            <person name="Xin Y."/>
            <person name="Zou X."/>
            <person name="Han Y."/>
            <person name="Richards S."/>
            <person name="Worley K."/>
            <person name="Muzny D."/>
            <person name="Gibbs R."/>
        </authorList>
    </citation>
    <scope>NUCLEOTIDE SEQUENCE</scope>
    <source>
        <strain evidence="10">Sampled in the wild</strain>
    </source>
</reference>
<dbReference type="GO" id="GO:0031119">
    <property type="term" value="P:tRNA pseudouridine synthesis"/>
    <property type="evidence" value="ECO:0007669"/>
    <property type="project" value="UniProtKB-ARBA"/>
</dbReference>
<dbReference type="PANTHER" id="PTHR21568:SF0">
    <property type="entry name" value="TRNA PSEUDOURIDINE SYNTHASE PUS10"/>
    <property type="match status" value="1"/>
</dbReference>
<evidence type="ECO:0000313" key="11">
    <source>
        <dbReference type="Proteomes" id="UP000792457"/>
    </source>
</evidence>
<proteinExistence type="inferred from homology"/>
<dbReference type="EMBL" id="KZ308584">
    <property type="protein sequence ID" value="KAG8231956.1"/>
    <property type="molecule type" value="Genomic_DNA"/>
</dbReference>
<dbReference type="GO" id="GO:0160148">
    <property type="term" value="F:tRNA pseudouridine(55) synthase activity"/>
    <property type="evidence" value="ECO:0007669"/>
    <property type="project" value="UniProtKB-EC"/>
</dbReference>
<evidence type="ECO:0000259" key="9">
    <source>
        <dbReference type="Pfam" id="PF21238"/>
    </source>
</evidence>
<dbReference type="Gene3D" id="3.30.70.2510">
    <property type="match status" value="1"/>
</dbReference>
<dbReference type="Proteomes" id="UP000792457">
    <property type="component" value="Unassembled WGS sequence"/>
</dbReference>
<keyword evidence="3" id="KW-0819">tRNA processing</keyword>
<comment type="caution">
    <text evidence="10">The sequence shown here is derived from an EMBL/GenBank/DDBJ whole genome shotgun (WGS) entry which is preliminary data.</text>
</comment>